<keyword evidence="7" id="KW-1185">Reference proteome</keyword>
<dbReference type="PANTHER" id="PTHR30011:SF16">
    <property type="entry name" value="C2H2 FINGER DOMAIN TRANSCRIPTION FACTOR (EUROFUNG)-RELATED"/>
    <property type="match status" value="1"/>
</dbReference>
<dbReference type="Gene3D" id="3.20.20.30">
    <property type="entry name" value="Luciferase-like domain"/>
    <property type="match status" value="1"/>
</dbReference>
<dbReference type="InterPro" id="IPR036661">
    <property type="entry name" value="Luciferase-like_sf"/>
</dbReference>
<gene>
    <name evidence="6" type="ORF">JOF47_002725</name>
</gene>
<evidence type="ECO:0000256" key="2">
    <source>
        <dbReference type="ARBA" id="ARBA00022643"/>
    </source>
</evidence>
<comment type="caution">
    <text evidence="6">The sequence shown here is derived from an EMBL/GenBank/DDBJ whole genome shotgun (WGS) entry which is preliminary data.</text>
</comment>
<keyword evidence="2" id="KW-0288">FMN</keyword>
<evidence type="ECO:0000313" key="6">
    <source>
        <dbReference type="EMBL" id="MBP2387214.1"/>
    </source>
</evidence>
<dbReference type="RefSeq" id="WP_209999381.1">
    <property type="nucleotide sequence ID" value="NZ_BAAAJY010000005.1"/>
</dbReference>
<dbReference type="InterPro" id="IPR051260">
    <property type="entry name" value="Diverse_substr_monoxygenases"/>
</dbReference>
<evidence type="ECO:0000259" key="5">
    <source>
        <dbReference type="Pfam" id="PF00296"/>
    </source>
</evidence>
<organism evidence="6 7">
    <name type="scientific">Paeniglutamicibacter kerguelensis</name>
    <dbReference type="NCBI Taxonomy" id="254788"/>
    <lineage>
        <taxon>Bacteria</taxon>
        <taxon>Bacillati</taxon>
        <taxon>Actinomycetota</taxon>
        <taxon>Actinomycetes</taxon>
        <taxon>Micrococcales</taxon>
        <taxon>Micrococcaceae</taxon>
        <taxon>Paeniglutamicibacter</taxon>
    </lineage>
</organism>
<dbReference type="EMBL" id="JAGIOF010000001">
    <property type="protein sequence ID" value="MBP2387214.1"/>
    <property type="molecule type" value="Genomic_DNA"/>
</dbReference>
<keyword evidence="3" id="KW-0560">Oxidoreductase</keyword>
<reference evidence="6 7" key="1">
    <citation type="submission" date="2021-03" db="EMBL/GenBank/DDBJ databases">
        <title>Sequencing the genomes of 1000 actinobacteria strains.</title>
        <authorList>
            <person name="Klenk H.-P."/>
        </authorList>
    </citation>
    <scope>NUCLEOTIDE SEQUENCE [LARGE SCALE GENOMIC DNA]</scope>
    <source>
        <strain evidence="6 7">DSM 15797</strain>
    </source>
</reference>
<keyword evidence="1" id="KW-0285">Flavoprotein</keyword>
<evidence type="ECO:0000313" key="7">
    <source>
        <dbReference type="Proteomes" id="UP001296993"/>
    </source>
</evidence>
<evidence type="ECO:0000256" key="3">
    <source>
        <dbReference type="ARBA" id="ARBA00023002"/>
    </source>
</evidence>
<dbReference type="InterPro" id="IPR011251">
    <property type="entry name" value="Luciferase-like_dom"/>
</dbReference>
<feature type="domain" description="Luciferase-like" evidence="5">
    <location>
        <begin position="32"/>
        <end position="215"/>
    </location>
</feature>
<accession>A0ABS4XFJ0</accession>
<keyword evidence="4" id="KW-0503">Monooxygenase</keyword>
<sequence length="357" mass="37392">MTTAHQPNAILVLEVDGAGAHPAAWRLDNQTPDSVLDAQQIAKAVLAAESAGFHAVSIEDSRLAPGSGPGARLDAIQRAAFLGPLTHSIGLIPVADSIYTEPFHLSTQLSALDGVSAGRAGWIVSAGGTAAEGAAVGREAVTAGELPGEVADVLEASRRLWDSWEDGAVIKDVATGRYLDRSKVHYADFVGKRFSVKGSSISPRPIQGQIPVFAAEPLDADSDAILIGAPDLDGLLAAAQGNSFPGIRIAELDFVLDHAGEPAADRVEALDGWEPWHSPRARFTGTATDFTDYLLELLGHVGGVRLHPAELRKDAQEFAALVLPALRLAGALKPIRTGNTLRETLGLPAARNRFAAS</sequence>
<evidence type="ECO:0000256" key="4">
    <source>
        <dbReference type="ARBA" id="ARBA00023033"/>
    </source>
</evidence>
<dbReference type="PANTHER" id="PTHR30011">
    <property type="entry name" value="ALKANESULFONATE MONOOXYGENASE-RELATED"/>
    <property type="match status" value="1"/>
</dbReference>
<dbReference type="Proteomes" id="UP001296993">
    <property type="component" value="Unassembled WGS sequence"/>
</dbReference>
<proteinExistence type="predicted"/>
<name>A0ABS4XFJ0_9MICC</name>
<protein>
    <submittedName>
        <fullName evidence="6">Alkanesulfonate monooxygenase SsuD/methylene tetrahydromethanopterin reductase-like flavin-dependent oxidoreductase (Luciferase family)</fullName>
    </submittedName>
</protein>
<dbReference type="Pfam" id="PF00296">
    <property type="entry name" value="Bac_luciferase"/>
    <property type="match status" value="1"/>
</dbReference>
<evidence type="ECO:0000256" key="1">
    <source>
        <dbReference type="ARBA" id="ARBA00022630"/>
    </source>
</evidence>
<dbReference type="SUPFAM" id="SSF51679">
    <property type="entry name" value="Bacterial luciferase-like"/>
    <property type="match status" value="1"/>
</dbReference>